<dbReference type="InterPro" id="IPR029063">
    <property type="entry name" value="SAM-dependent_MTases_sf"/>
</dbReference>
<dbReference type="Proteomes" id="UP000694865">
    <property type="component" value="Unplaced"/>
</dbReference>
<sequence>MPASGIISSQNCRITLLPSRYTVSIVAFTVNSRTVMQKTNQELQDRLAHILNTIESLEGVIEAYDEWADTHDQDQLCLGYGAPFITCDVMREMVPDKSARILDVAAGTGLAGVELKQSGYTNIDALEPSKKLARKAEEKLVYNNIILDTVDTNTLDIDTDLYDAVIACACFLPNHILPSCLSELIRIVKPNGYIIIVTDKEYYQDHVYGRELQKEINQFSDDRKIIQIKREDRPGYYKHLKTATVLVIRVL</sequence>
<protein>
    <submittedName>
        <fullName evidence="3">Williams-Beuren syndrome chromosomal region 27 protein-like</fullName>
    </submittedName>
</protein>
<name>A0ABM0GIR4_SACKO</name>
<dbReference type="RefSeq" id="XP_002730740.1">
    <property type="nucleotide sequence ID" value="XM_002730694.1"/>
</dbReference>
<dbReference type="GeneID" id="100377554"/>
<dbReference type="PANTHER" id="PTHR43591">
    <property type="entry name" value="METHYLTRANSFERASE"/>
    <property type="match status" value="1"/>
</dbReference>
<dbReference type="Pfam" id="PF13649">
    <property type="entry name" value="Methyltransf_25"/>
    <property type="match status" value="1"/>
</dbReference>
<dbReference type="InterPro" id="IPR041698">
    <property type="entry name" value="Methyltransf_25"/>
</dbReference>
<accession>A0ABM0GIR4</accession>
<gene>
    <name evidence="3" type="primary">LOC100377554</name>
</gene>
<feature type="domain" description="Methyltransferase" evidence="1">
    <location>
        <begin position="101"/>
        <end position="192"/>
    </location>
</feature>
<dbReference type="SUPFAM" id="SSF53335">
    <property type="entry name" value="S-adenosyl-L-methionine-dependent methyltransferases"/>
    <property type="match status" value="1"/>
</dbReference>
<reference evidence="3" key="1">
    <citation type="submission" date="2025-08" db="UniProtKB">
        <authorList>
            <consortium name="RefSeq"/>
        </authorList>
    </citation>
    <scope>IDENTIFICATION</scope>
    <source>
        <tissue evidence="3">Testes</tissue>
    </source>
</reference>
<evidence type="ECO:0000259" key="1">
    <source>
        <dbReference type="Pfam" id="PF13649"/>
    </source>
</evidence>
<dbReference type="PANTHER" id="PTHR43591:SF101">
    <property type="entry name" value="METHYLTRANSFERASE-LIKE PROTEIN 27"/>
    <property type="match status" value="1"/>
</dbReference>
<keyword evidence="2" id="KW-1185">Reference proteome</keyword>
<proteinExistence type="predicted"/>
<organism evidence="2 3">
    <name type="scientific">Saccoglossus kowalevskii</name>
    <name type="common">Acorn worm</name>
    <dbReference type="NCBI Taxonomy" id="10224"/>
    <lineage>
        <taxon>Eukaryota</taxon>
        <taxon>Metazoa</taxon>
        <taxon>Hemichordata</taxon>
        <taxon>Enteropneusta</taxon>
        <taxon>Harrimaniidae</taxon>
        <taxon>Saccoglossus</taxon>
    </lineage>
</organism>
<evidence type="ECO:0000313" key="2">
    <source>
        <dbReference type="Proteomes" id="UP000694865"/>
    </source>
</evidence>
<dbReference type="Gene3D" id="3.40.50.150">
    <property type="entry name" value="Vaccinia Virus protein VP39"/>
    <property type="match status" value="1"/>
</dbReference>
<evidence type="ECO:0000313" key="3">
    <source>
        <dbReference type="RefSeq" id="XP_002730740.1"/>
    </source>
</evidence>
<dbReference type="CDD" id="cd02440">
    <property type="entry name" value="AdoMet_MTases"/>
    <property type="match status" value="1"/>
</dbReference>